<accession>A0ABY8V6L5</accession>
<dbReference type="Proteomes" id="UP001223501">
    <property type="component" value="Chromosome"/>
</dbReference>
<organism evidence="1 2">
    <name type="scientific">Empedobacter falsenii</name>
    <dbReference type="NCBI Taxonomy" id="343874"/>
    <lineage>
        <taxon>Bacteria</taxon>
        <taxon>Pseudomonadati</taxon>
        <taxon>Bacteroidota</taxon>
        <taxon>Flavobacteriia</taxon>
        <taxon>Flavobacteriales</taxon>
        <taxon>Weeksellaceae</taxon>
        <taxon>Empedobacter</taxon>
    </lineage>
</organism>
<protein>
    <submittedName>
        <fullName evidence="1">Uncharacterized protein</fullName>
    </submittedName>
</protein>
<name>A0ABY8V6L5_9FLAO</name>
<dbReference type="EMBL" id="CP106831">
    <property type="protein sequence ID" value="WIH96223.1"/>
    <property type="molecule type" value="Genomic_DNA"/>
</dbReference>
<keyword evidence="2" id="KW-1185">Reference proteome</keyword>
<evidence type="ECO:0000313" key="2">
    <source>
        <dbReference type="Proteomes" id="UP001223501"/>
    </source>
</evidence>
<dbReference type="RefSeq" id="WP_284582864.1">
    <property type="nucleotide sequence ID" value="NZ_CP106831.1"/>
</dbReference>
<sequence>MFIDLQVTTFVVDRMIAFHQLLPGIEKATVGFVGNIFEFRINESTFLDEVNSISAIEGTPQKRCLVEMKACPIDFLLTEINVLNHGMSERVGVFYQYSPLI</sequence>
<evidence type="ECO:0000313" key="1">
    <source>
        <dbReference type="EMBL" id="WIH96223.1"/>
    </source>
</evidence>
<gene>
    <name evidence="1" type="ORF">OBA43_07980</name>
</gene>
<reference evidence="1 2" key="1">
    <citation type="submission" date="2022-09" db="EMBL/GenBank/DDBJ databases">
        <title>Whole genome sequencing analysis of tet(X)-positive Empedobacter falsenii YWS9-3.</title>
        <authorList>
            <person name="Chen C."/>
            <person name="Lv Y.-L."/>
        </authorList>
    </citation>
    <scope>NUCLEOTIDE SEQUENCE [LARGE SCALE GENOMIC DNA]</scope>
    <source>
        <strain evidence="1 2">YWS9-3_T</strain>
    </source>
</reference>
<proteinExistence type="predicted"/>